<sequence>MGKNQLIGRGFLDALGVAVYVTVVAWFINNLSVWFGQKPDSWLAPALMLLIFIISACVTGSLVLLKPVLLYIEGDKKGAASLFAYTVVFLALLALLIGLLIGGIF</sequence>
<organism evidence="2 3">
    <name type="scientific">Candidatus Nomurabacteria bacterium GW2011_GWA2_43_15</name>
    <dbReference type="NCBI Taxonomy" id="1618738"/>
    <lineage>
        <taxon>Bacteria</taxon>
        <taxon>Candidatus Nomuraibacteriota</taxon>
    </lineage>
</organism>
<keyword evidence="1" id="KW-0812">Transmembrane</keyword>
<feature type="transmembrane region" description="Helical" evidence="1">
    <location>
        <begin position="12"/>
        <end position="36"/>
    </location>
</feature>
<dbReference type="AlphaFoldDB" id="A0A0G1DSR8"/>
<dbReference type="STRING" id="1618738.UV76_C0008G0034"/>
<comment type="caution">
    <text evidence="2">The sequence shown here is derived from an EMBL/GenBank/DDBJ whole genome shotgun (WGS) entry which is preliminary data.</text>
</comment>
<reference evidence="2 3" key="1">
    <citation type="journal article" date="2015" name="Nature">
        <title>rRNA introns, odd ribosomes, and small enigmatic genomes across a large radiation of phyla.</title>
        <authorList>
            <person name="Brown C.T."/>
            <person name="Hug L.A."/>
            <person name="Thomas B.C."/>
            <person name="Sharon I."/>
            <person name="Castelle C.J."/>
            <person name="Singh A."/>
            <person name="Wilkins M.J."/>
            <person name="Williams K.H."/>
            <person name="Banfield J.F."/>
        </authorList>
    </citation>
    <scope>NUCLEOTIDE SEQUENCE [LARGE SCALE GENOMIC DNA]</scope>
</reference>
<feature type="transmembrane region" description="Helical" evidence="1">
    <location>
        <begin position="82"/>
        <end position="104"/>
    </location>
</feature>
<evidence type="ECO:0000313" key="2">
    <source>
        <dbReference type="EMBL" id="KKT00623.1"/>
    </source>
</evidence>
<dbReference type="Proteomes" id="UP000034646">
    <property type="component" value="Unassembled WGS sequence"/>
</dbReference>
<feature type="transmembrane region" description="Helical" evidence="1">
    <location>
        <begin position="42"/>
        <end position="70"/>
    </location>
</feature>
<evidence type="ECO:0000256" key="1">
    <source>
        <dbReference type="SAM" id="Phobius"/>
    </source>
</evidence>
<keyword evidence="1" id="KW-0472">Membrane</keyword>
<dbReference type="EMBL" id="LCFS01000008">
    <property type="protein sequence ID" value="KKT00623.1"/>
    <property type="molecule type" value="Genomic_DNA"/>
</dbReference>
<name>A0A0G1DSR8_9BACT</name>
<protein>
    <submittedName>
        <fullName evidence="2">Uncharacterized protein</fullName>
    </submittedName>
</protein>
<keyword evidence="1" id="KW-1133">Transmembrane helix</keyword>
<evidence type="ECO:0000313" key="3">
    <source>
        <dbReference type="Proteomes" id="UP000034646"/>
    </source>
</evidence>
<gene>
    <name evidence="2" type="ORF">UV76_C0008G0034</name>
</gene>
<proteinExistence type="predicted"/>
<accession>A0A0G1DSR8</accession>